<feature type="transmembrane region" description="Helical" evidence="1">
    <location>
        <begin position="77"/>
        <end position="104"/>
    </location>
</feature>
<keyword evidence="1" id="KW-0472">Membrane</keyword>
<reference evidence="2" key="1">
    <citation type="journal article" date="2021" name="Front. Microbiol.">
        <title>Comprehensive Comparative Genomics and Phenotyping of Methylobacterium Species.</title>
        <authorList>
            <person name="Alessa O."/>
            <person name="Ogura Y."/>
            <person name="Fujitani Y."/>
            <person name="Takami H."/>
            <person name="Hayashi T."/>
            <person name="Sahin N."/>
            <person name="Tani A."/>
        </authorList>
    </citation>
    <scope>NUCLEOTIDE SEQUENCE</scope>
    <source>
        <strain evidence="2">DSM 17168</strain>
    </source>
</reference>
<keyword evidence="3" id="KW-1185">Reference proteome</keyword>
<accession>A0ABQ4SAE6</accession>
<keyword evidence="1" id="KW-1133">Transmembrane helix</keyword>
<protein>
    <submittedName>
        <fullName evidence="2">Uncharacterized protein</fullName>
    </submittedName>
</protein>
<keyword evidence="1" id="KW-0812">Transmembrane</keyword>
<evidence type="ECO:0000256" key="1">
    <source>
        <dbReference type="SAM" id="Phobius"/>
    </source>
</evidence>
<proteinExistence type="predicted"/>
<dbReference type="RefSeq" id="WP_238233708.1">
    <property type="nucleotide sequence ID" value="NZ_BPQQ01000007.1"/>
</dbReference>
<dbReference type="Proteomes" id="UP001055153">
    <property type="component" value="Unassembled WGS sequence"/>
</dbReference>
<evidence type="ECO:0000313" key="2">
    <source>
        <dbReference type="EMBL" id="GJD98757.1"/>
    </source>
</evidence>
<sequence length="108" mass="11012">MVVGLLVWSLLAWTAYAFADSLIGWVAANAGLVVESGKNLATATGVGKEATSVVDGLNLGGLIGQALALLKVVVKPAIVVVWAMGVLALMAAPLILSRIGALLAPRHR</sequence>
<dbReference type="EMBL" id="BPQQ01000007">
    <property type="protein sequence ID" value="GJD98757.1"/>
    <property type="molecule type" value="Genomic_DNA"/>
</dbReference>
<comment type="caution">
    <text evidence="2">The sequence shown here is derived from an EMBL/GenBank/DDBJ whole genome shotgun (WGS) entry which is preliminary data.</text>
</comment>
<evidence type="ECO:0000313" key="3">
    <source>
        <dbReference type="Proteomes" id="UP001055153"/>
    </source>
</evidence>
<name>A0ABQ4SAE6_9HYPH</name>
<gene>
    <name evidence="2" type="ORF">GMJLKIPL_0668</name>
</gene>
<organism evidence="2 3">
    <name type="scientific">Methylobacterium isbiliense</name>
    <dbReference type="NCBI Taxonomy" id="315478"/>
    <lineage>
        <taxon>Bacteria</taxon>
        <taxon>Pseudomonadati</taxon>
        <taxon>Pseudomonadota</taxon>
        <taxon>Alphaproteobacteria</taxon>
        <taxon>Hyphomicrobiales</taxon>
        <taxon>Methylobacteriaceae</taxon>
        <taxon>Methylobacterium</taxon>
    </lineage>
</organism>
<reference evidence="2" key="2">
    <citation type="submission" date="2021-08" db="EMBL/GenBank/DDBJ databases">
        <authorList>
            <person name="Tani A."/>
            <person name="Ola A."/>
            <person name="Ogura Y."/>
            <person name="Katsura K."/>
            <person name="Hayashi T."/>
        </authorList>
    </citation>
    <scope>NUCLEOTIDE SEQUENCE</scope>
    <source>
        <strain evidence="2">DSM 17168</strain>
    </source>
</reference>